<dbReference type="AlphaFoldDB" id="A0AAV5W3N8"/>
<keyword evidence="2" id="KW-1185">Reference proteome</keyword>
<accession>A0AAV5W3N8</accession>
<organism evidence="1 2">
    <name type="scientific">Pristionchus fissidentatus</name>
    <dbReference type="NCBI Taxonomy" id="1538716"/>
    <lineage>
        <taxon>Eukaryota</taxon>
        <taxon>Metazoa</taxon>
        <taxon>Ecdysozoa</taxon>
        <taxon>Nematoda</taxon>
        <taxon>Chromadorea</taxon>
        <taxon>Rhabditida</taxon>
        <taxon>Rhabditina</taxon>
        <taxon>Diplogasteromorpha</taxon>
        <taxon>Diplogasteroidea</taxon>
        <taxon>Neodiplogasteridae</taxon>
        <taxon>Pristionchus</taxon>
    </lineage>
</organism>
<feature type="non-terminal residue" evidence="1">
    <location>
        <position position="69"/>
    </location>
</feature>
<name>A0AAV5W3N8_9BILA</name>
<sequence>HTYKNFNVSFDCVAEDKLAYSYPLYDVWYWGDPNYFEYWTVLCVAEPNKPNPTTTTTPTTKLTTINIVK</sequence>
<proteinExistence type="predicted"/>
<evidence type="ECO:0000313" key="1">
    <source>
        <dbReference type="EMBL" id="GMT26452.1"/>
    </source>
</evidence>
<protein>
    <submittedName>
        <fullName evidence="1">Uncharacterized protein</fullName>
    </submittedName>
</protein>
<dbReference type="Proteomes" id="UP001432322">
    <property type="component" value="Unassembled WGS sequence"/>
</dbReference>
<gene>
    <name evidence="1" type="ORF">PFISCL1PPCAC_17749</name>
</gene>
<feature type="non-terminal residue" evidence="1">
    <location>
        <position position="1"/>
    </location>
</feature>
<evidence type="ECO:0000313" key="2">
    <source>
        <dbReference type="Proteomes" id="UP001432322"/>
    </source>
</evidence>
<comment type="caution">
    <text evidence="1">The sequence shown here is derived from an EMBL/GenBank/DDBJ whole genome shotgun (WGS) entry which is preliminary data.</text>
</comment>
<reference evidence="1" key="1">
    <citation type="submission" date="2023-10" db="EMBL/GenBank/DDBJ databases">
        <title>Genome assembly of Pristionchus species.</title>
        <authorList>
            <person name="Yoshida K."/>
            <person name="Sommer R.J."/>
        </authorList>
    </citation>
    <scope>NUCLEOTIDE SEQUENCE</scope>
    <source>
        <strain evidence="1">RS5133</strain>
    </source>
</reference>
<dbReference type="EMBL" id="BTSY01000005">
    <property type="protein sequence ID" value="GMT26452.1"/>
    <property type="molecule type" value="Genomic_DNA"/>
</dbReference>